<organism evidence="1 2">
    <name type="scientific">Botryotinia fuckeliana (strain T4)</name>
    <name type="common">Noble rot fungus</name>
    <name type="synonym">Botrytis cinerea</name>
    <dbReference type="NCBI Taxonomy" id="999810"/>
    <lineage>
        <taxon>Eukaryota</taxon>
        <taxon>Fungi</taxon>
        <taxon>Dikarya</taxon>
        <taxon>Ascomycota</taxon>
        <taxon>Pezizomycotina</taxon>
        <taxon>Leotiomycetes</taxon>
        <taxon>Helotiales</taxon>
        <taxon>Sclerotiniaceae</taxon>
        <taxon>Botrytis</taxon>
    </lineage>
</organism>
<evidence type="ECO:0000313" key="2">
    <source>
        <dbReference type="Proteomes" id="UP000008177"/>
    </source>
</evidence>
<dbReference type="EMBL" id="FQ790278">
    <property type="protein sequence ID" value="CCD45823.1"/>
    <property type="molecule type" value="Genomic_DNA"/>
</dbReference>
<evidence type="ECO:0000313" key="1">
    <source>
        <dbReference type="EMBL" id="CCD45823.1"/>
    </source>
</evidence>
<gene>
    <name evidence="1" type="ORF">BofuT4_uP048410.1</name>
</gene>
<dbReference type="Proteomes" id="UP000008177">
    <property type="component" value="Unplaced contigs"/>
</dbReference>
<dbReference type="InParanoid" id="G2XZD6"/>
<reference evidence="2" key="1">
    <citation type="journal article" date="2011" name="PLoS Genet.">
        <title>Genomic analysis of the necrotrophic fungal pathogens Sclerotinia sclerotiorum and Botrytis cinerea.</title>
        <authorList>
            <person name="Amselem J."/>
            <person name="Cuomo C.A."/>
            <person name="van Kan J.A."/>
            <person name="Viaud M."/>
            <person name="Benito E.P."/>
            <person name="Couloux A."/>
            <person name="Coutinho P.M."/>
            <person name="de Vries R.P."/>
            <person name="Dyer P.S."/>
            <person name="Fillinger S."/>
            <person name="Fournier E."/>
            <person name="Gout L."/>
            <person name="Hahn M."/>
            <person name="Kohn L."/>
            <person name="Lapalu N."/>
            <person name="Plummer K.M."/>
            <person name="Pradier J.M."/>
            <person name="Quevillon E."/>
            <person name="Sharon A."/>
            <person name="Simon A."/>
            <person name="ten Have A."/>
            <person name="Tudzynski B."/>
            <person name="Tudzynski P."/>
            <person name="Wincker P."/>
            <person name="Andrew M."/>
            <person name="Anthouard V."/>
            <person name="Beever R.E."/>
            <person name="Beffa R."/>
            <person name="Benoit I."/>
            <person name="Bouzid O."/>
            <person name="Brault B."/>
            <person name="Chen Z."/>
            <person name="Choquer M."/>
            <person name="Collemare J."/>
            <person name="Cotton P."/>
            <person name="Danchin E.G."/>
            <person name="Da Silva C."/>
            <person name="Gautier A."/>
            <person name="Giraud C."/>
            <person name="Giraud T."/>
            <person name="Gonzalez C."/>
            <person name="Grossetete S."/>
            <person name="Guldener U."/>
            <person name="Henrissat B."/>
            <person name="Howlett B.J."/>
            <person name="Kodira C."/>
            <person name="Kretschmer M."/>
            <person name="Lappartient A."/>
            <person name="Leroch M."/>
            <person name="Levis C."/>
            <person name="Mauceli E."/>
            <person name="Neuveglise C."/>
            <person name="Oeser B."/>
            <person name="Pearson M."/>
            <person name="Poulain J."/>
            <person name="Poussereau N."/>
            <person name="Quesneville H."/>
            <person name="Rascle C."/>
            <person name="Schumacher J."/>
            <person name="Segurens B."/>
            <person name="Sexton A."/>
            <person name="Silva E."/>
            <person name="Sirven C."/>
            <person name="Soanes D.M."/>
            <person name="Talbot N.J."/>
            <person name="Templeton M."/>
            <person name="Yandava C."/>
            <person name="Yarden O."/>
            <person name="Zeng Q."/>
            <person name="Rollins J.A."/>
            <person name="Lebrun M.H."/>
            <person name="Dickman M."/>
        </authorList>
    </citation>
    <scope>NUCLEOTIDE SEQUENCE [LARGE SCALE GENOMIC DNA]</scope>
    <source>
        <strain evidence="2">T4</strain>
    </source>
</reference>
<sequence length="38" mass="4561">MTHHQIRTTSSYKKKLYSIAIDLFGDPWEVRHYLKPIS</sequence>
<dbReference type="HOGENOM" id="CLU_3335460_0_0_1"/>
<name>G2XZD6_BOTF4</name>
<dbReference type="AlphaFoldDB" id="G2XZD6"/>
<protein>
    <submittedName>
        <fullName evidence="1">Uncharacterized protein</fullName>
    </submittedName>
</protein>
<accession>G2XZD6</accession>
<proteinExistence type="predicted"/>